<feature type="transmembrane region" description="Helical" evidence="7">
    <location>
        <begin position="107"/>
        <end position="129"/>
    </location>
</feature>
<protein>
    <submittedName>
        <fullName evidence="9">MFS transporter</fullName>
    </submittedName>
</protein>
<evidence type="ECO:0000256" key="1">
    <source>
        <dbReference type="ARBA" id="ARBA00004651"/>
    </source>
</evidence>
<feature type="transmembrane region" description="Helical" evidence="7">
    <location>
        <begin position="312"/>
        <end position="331"/>
    </location>
</feature>
<feature type="transmembrane region" description="Helical" evidence="7">
    <location>
        <begin position="54"/>
        <end position="74"/>
    </location>
</feature>
<dbReference type="PANTHER" id="PTHR23511">
    <property type="entry name" value="SYNAPTIC VESICLE GLYCOPROTEIN 2"/>
    <property type="match status" value="1"/>
</dbReference>
<dbReference type="InterPro" id="IPR036259">
    <property type="entry name" value="MFS_trans_sf"/>
</dbReference>
<feature type="transmembrane region" description="Helical" evidence="7">
    <location>
        <begin position="243"/>
        <end position="264"/>
    </location>
</feature>
<evidence type="ECO:0000259" key="8">
    <source>
        <dbReference type="PROSITE" id="PS50850"/>
    </source>
</evidence>
<dbReference type="PROSITE" id="PS50850">
    <property type="entry name" value="MFS"/>
    <property type="match status" value="1"/>
</dbReference>
<dbReference type="SUPFAM" id="SSF103473">
    <property type="entry name" value="MFS general substrate transporter"/>
    <property type="match status" value="1"/>
</dbReference>
<proteinExistence type="predicted"/>
<evidence type="ECO:0000256" key="7">
    <source>
        <dbReference type="SAM" id="Phobius"/>
    </source>
</evidence>
<feature type="transmembrane region" description="Helical" evidence="7">
    <location>
        <begin position="83"/>
        <end position="101"/>
    </location>
</feature>
<sequence length="451" mass="48049">MSPSLEKSRPTRTHWLITLYAGGGEFCDGYILSIIGVALPLITSDFDLGSTMSGLVGSATLIGMFVGGLVFGYVTDRVGRQKVYLFDIAAFIALSVAQYFAPDAWTLTLLRFAMGIAIGADFAIAGTIASEFAPRKSRGPLLVVMVTMWSVGAATAYVVGYLMLRSGMDDWRWMLASSAIPAALILLLRFGTPESPRWLMSQGRTDEARQVVRQMLGPDADLGDLEAETTTRTRYADIFQGVYLRRTIFVGTFWACQLLPIYAITTYEPTILTSLGLDHGDTAYLGSVALQIFYILGSLSGILFINKGRRPLLLWSFALSAVPLLVLSILADPGPAAVITLFAVFGLASFSSQCLQAIYPSELFPTGVRATANGFATGASRIGAAVGTWGAPVVLGHSTRLAMFLGALICGLGWLVSYRLAPETSGKSLAEASGDGSDVPPAGLSTVKELS</sequence>
<dbReference type="CDD" id="cd17316">
    <property type="entry name" value="MFS_SV2_like"/>
    <property type="match status" value="1"/>
</dbReference>
<dbReference type="Gene3D" id="1.20.1250.20">
    <property type="entry name" value="MFS general substrate transporter like domains"/>
    <property type="match status" value="1"/>
</dbReference>
<keyword evidence="4 7" id="KW-1133">Transmembrane helix</keyword>
<name>A0ABV1XPQ6_9ACTN</name>
<keyword evidence="3 7" id="KW-0812">Transmembrane</keyword>
<feature type="transmembrane region" description="Helical" evidence="7">
    <location>
        <begin position="401"/>
        <end position="421"/>
    </location>
</feature>
<feature type="transmembrane region" description="Helical" evidence="7">
    <location>
        <begin position="284"/>
        <end position="305"/>
    </location>
</feature>
<evidence type="ECO:0000256" key="6">
    <source>
        <dbReference type="SAM" id="MobiDB-lite"/>
    </source>
</evidence>
<organism evidence="9 10">
    <name type="scientific">Streptomyces lanatus</name>
    <dbReference type="NCBI Taxonomy" id="66900"/>
    <lineage>
        <taxon>Bacteria</taxon>
        <taxon>Bacillati</taxon>
        <taxon>Actinomycetota</taxon>
        <taxon>Actinomycetes</taxon>
        <taxon>Kitasatosporales</taxon>
        <taxon>Streptomycetaceae</taxon>
        <taxon>Streptomyces</taxon>
    </lineage>
</organism>
<accession>A0ABV1XPQ6</accession>
<keyword evidence="5 7" id="KW-0472">Membrane</keyword>
<feature type="transmembrane region" description="Helical" evidence="7">
    <location>
        <begin position="15"/>
        <end position="42"/>
    </location>
</feature>
<evidence type="ECO:0000256" key="2">
    <source>
        <dbReference type="ARBA" id="ARBA00022448"/>
    </source>
</evidence>
<dbReference type="Proteomes" id="UP001486207">
    <property type="component" value="Unassembled WGS sequence"/>
</dbReference>
<evidence type="ECO:0000256" key="5">
    <source>
        <dbReference type="ARBA" id="ARBA00023136"/>
    </source>
</evidence>
<comment type="subcellular location">
    <subcellularLocation>
        <location evidence="1">Cell membrane</location>
        <topology evidence="1">Multi-pass membrane protein</topology>
    </subcellularLocation>
</comment>
<dbReference type="InterPro" id="IPR020846">
    <property type="entry name" value="MFS_dom"/>
</dbReference>
<evidence type="ECO:0000256" key="3">
    <source>
        <dbReference type="ARBA" id="ARBA00022692"/>
    </source>
</evidence>
<feature type="domain" description="Major facilitator superfamily (MFS) profile" evidence="8">
    <location>
        <begin position="17"/>
        <end position="425"/>
    </location>
</feature>
<evidence type="ECO:0000313" key="9">
    <source>
        <dbReference type="EMBL" id="MER7373571.1"/>
    </source>
</evidence>
<gene>
    <name evidence="9" type="ORF">ABT384_13025</name>
</gene>
<reference evidence="9 10" key="1">
    <citation type="submission" date="2024-06" db="EMBL/GenBank/DDBJ databases">
        <title>The Natural Products Discovery Center: Release of the First 8490 Sequenced Strains for Exploring Actinobacteria Biosynthetic Diversity.</title>
        <authorList>
            <person name="Kalkreuter E."/>
            <person name="Kautsar S.A."/>
            <person name="Yang D."/>
            <person name="Bader C.D."/>
            <person name="Teijaro C.N."/>
            <person name="Fluegel L."/>
            <person name="Davis C.M."/>
            <person name="Simpson J.R."/>
            <person name="Lauterbach L."/>
            <person name="Steele A.D."/>
            <person name="Gui C."/>
            <person name="Meng S."/>
            <person name="Li G."/>
            <person name="Viehrig K."/>
            <person name="Ye F."/>
            <person name="Su P."/>
            <person name="Kiefer A.F."/>
            <person name="Nichols A."/>
            <person name="Cepeda A.J."/>
            <person name="Yan W."/>
            <person name="Fan B."/>
            <person name="Jiang Y."/>
            <person name="Adhikari A."/>
            <person name="Zheng C.-J."/>
            <person name="Schuster L."/>
            <person name="Cowan T.M."/>
            <person name="Smanski M.J."/>
            <person name="Chevrette M.G."/>
            <person name="De Carvalho L.P.S."/>
            <person name="Shen B."/>
        </authorList>
    </citation>
    <scope>NUCLEOTIDE SEQUENCE [LARGE SCALE GENOMIC DNA]</scope>
    <source>
        <strain evidence="9 10">NPDC000155</strain>
    </source>
</reference>
<feature type="region of interest" description="Disordered" evidence="6">
    <location>
        <begin position="428"/>
        <end position="451"/>
    </location>
</feature>
<evidence type="ECO:0000313" key="10">
    <source>
        <dbReference type="Proteomes" id="UP001486207"/>
    </source>
</evidence>
<dbReference type="Pfam" id="PF00083">
    <property type="entry name" value="Sugar_tr"/>
    <property type="match status" value="1"/>
</dbReference>
<dbReference type="PANTHER" id="PTHR23511:SF34">
    <property type="entry name" value="SYNAPTIC VESICLE GLYCOPROTEIN 2"/>
    <property type="match status" value="1"/>
</dbReference>
<dbReference type="EMBL" id="JBEPFB010000005">
    <property type="protein sequence ID" value="MER7373571.1"/>
    <property type="molecule type" value="Genomic_DNA"/>
</dbReference>
<feature type="transmembrane region" description="Helical" evidence="7">
    <location>
        <begin position="171"/>
        <end position="190"/>
    </location>
</feature>
<keyword evidence="2" id="KW-0813">Transport</keyword>
<evidence type="ECO:0000256" key="4">
    <source>
        <dbReference type="ARBA" id="ARBA00022989"/>
    </source>
</evidence>
<dbReference type="RefSeq" id="WP_190067964.1">
    <property type="nucleotide sequence ID" value="NZ_BNBM01000001.1"/>
</dbReference>
<comment type="caution">
    <text evidence="9">The sequence shown here is derived from an EMBL/GenBank/DDBJ whole genome shotgun (WGS) entry which is preliminary data.</text>
</comment>
<keyword evidence="10" id="KW-1185">Reference proteome</keyword>
<feature type="transmembrane region" description="Helical" evidence="7">
    <location>
        <begin position="141"/>
        <end position="159"/>
    </location>
</feature>
<dbReference type="InterPro" id="IPR005828">
    <property type="entry name" value="MFS_sugar_transport-like"/>
</dbReference>